<keyword evidence="1" id="KW-0805">Transcription regulation</keyword>
<comment type="caution">
    <text evidence="7">The sequence shown here is derived from an EMBL/GenBank/DDBJ whole genome shotgun (WGS) entry which is preliminary data.</text>
</comment>
<dbReference type="PANTHER" id="PTHR30055">
    <property type="entry name" value="HTH-TYPE TRANSCRIPTIONAL REGULATOR RUTR"/>
    <property type="match status" value="1"/>
</dbReference>
<sequence>MTRPKTQTDARVLDAALLLVRTGGVAGLTFAALANRCGLSAATLVQRFGNKAALTQRTLLHAWDELDARTRELASSTPLTPSGAVELLIGLPEGYEGVDSYAEGLLLLREDVRDPILRARGAAWESALTSALEARFTSVPGAPAGIGFAMAAYWQGSLTWWAFRATPPLRDYLEAKLTDFLEMTTAKSSSPAA</sequence>
<dbReference type="PANTHER" id="PTHR30055:SF234">
    <property type="entry name" value="HTH-TYPE TRANSCRIPTIONAL REGULATOR BETI"/>
    <property type="match status" value="1"/>
</dbReference>
<proteinExistence type="predicted"/>
<dbReference type="Pfam" id="PF00440">
    <property type="entry name" value="TetR_N"/>
    <property type="match status" value="1"/>
</dbReference>
<evidence type="ECO:0000313" key="8">
    <source>
        <dbReference type="Proteomes" id="UP001595712"/>
    </source>
</evidence>
<feature type="DNA-binding region" description="H-T-H motif" evidence="4">
    <location>
        <begin position="29"/>
        <end position="48"/>
    </location>
</feature>
<dbReference type="EMBL" id="JBHRWO010000010">
    <property type="protein sequence ID" value="MFC3493381.1"/>
    <property type="molecule type" value="Genomic_DNA"/>
</dbReference>
<keyword evidence="5" id="KW-0472">Membrane</keyword>
<protein>
    <submittedName>
        <fullName evidence="7">TetR/AcrR family transcriptional regulator</fullName>
    </submittedName>
</protein>
<dbReference type="Gene3D" id="1.10.357.10">
    <property type="entry name" value="Tetracycline Repressor, domain 2"/>
    <property type="match status" value="1"/>
</dbReference>
<dbReference type="PROSITE" id="PS50977">
    <property type="entry name" value="HTH_TETR_2"/>
    <property type="match status" value="1"/>
</dbReference>
<evidence type="ECO:0000256" key="3">
    <source>
        <dbReference type="ARBA" id="ARBA00023163"/>
    </source>
</evidence>
<dbReference type="Proteomes" id="UP001595712">
    <property type="component" value="Unassembled WGS sequence"/>
</dbReference>
<dbReference type="RefSeq" id="WP_387975648.1">
    <property type="nucleotide sequence ID" value="NZ_JBHRWO010000010.1"/>
</dbReference>
<organism evidence="7 8">
    <name type="scientific">Glycomyces rhizosphaerae</name>
    <dbReference type="NCBI Taxonomy" id="2054422"/>
    <lineage>
        <taxon>Bacteria</taxon>
        <taxon>Bacillati</taxon>
        <taxon>Actinomycetota</taxon>
        <taxon>Actinomycetes</taxon>
        <taxon>Glycomycetales</taxon>
        <taxon>Glycomycetaceae</taxon>
        <taxon>Glycomyces</taxon>
    </lineage>
</organism>
<evidence type="ECO:0000256" key="5">
    <source>
        <dbReference type="SAM" id="Phobius"/>
    </source>
</evidence>
<keyword evidence="5" id="KW-1133">Transmembrane helix</keyword>
<evidence type="ECO:0000313" key="7">
    <source>
        <dbReference type="EMBL" id="MFC3493381.1"/>
    </source>
</evidence>
<feature type="domain" description="HTH tetR-type" evidence="6">
    <location>
        <begin position="6"/>
        <end position="66"/>
    </location>
</feature>
<feature type="transmembrane region" description="Helical" evidence="5">
    <location>
        <begin position="12"/>
        <end position="34"/>
    </location>
</feature>
<keyword evidence="2 4" id="KW-0238">DNA-binding</keyword>
<evidence type="ECO:0000259" key="6">
    <source>
        <dbReference type="PROSITE" id="PS50977"/>
    </source>
</evidence>
<dbReference type="InterPro" id="IPR009057">
    <property type="entry name" value="Homeodomain-like_sf"/>
</dbReference>
<dbReference type="InterPro" id="IPR050109">
    <property type="entry name" value="HTH-type_TetR-like_transc_reg"/>
</dbReference>
<gene>
    <name evidence="7" type="ORF">ACFO8M_12910</name>
</gene>
<keyword evidence="8" id="KW-1185">Reference proteome</keyword>
<evidence type="ECO:0000256" key="1">
    <source>
        <dbReference type="ARBA" id="ARBA00023015"/>
    </source>
</evidence>
<reference evidence="8" key="1">
    <citation type="journal article" date="2019" name="Int. J. Syst. Evol. Microbiol.">
        <title>The Global Catalogue of Microorganisms (GCM) 10K type strain sequencing project: providing services to taxonomists for standard genome sequencing and annotation.</title>
        <authorList>
            <consortium name="The Broad Institute Genomics Platform"/>
            <consortium name="The Broad Institute Genome Sequencing Center for Infectious Disease"/>
            <person name="Wu L."/>
            <person name="Ma J."/>
        </authorList>
    </citation>
    <scope>NUCLEOTIDE SEQUENCE [LARGE SCALE GENOMIC DNA]</scope>
    <source>
        <strain evidence="8">CGMCC 4.7396</strain>
    </source>
</reference>
<accession>A0ABV7PZC2</accession>
<dbReference type="InterPro" id="IPR001647">
    <property type="entry name" value="HTH_TetR"/>
</dbReference>
<dbReference type="SUPFAM" id="SSF46689">
    <property type="entry name" value="Homeodomain-like"/>
    <property type="match status" value="1"/>
</dbReference>
<keyword evidence="3" id="KW-0804">Transcription</keyword>
<keyword evidence="5" id="KW-0812">Transmembrane</keyword>
<name>A0ABV7PZC2_9ACTN</name>
<evidence type="ECO:0000256" key="2">
    <source>
        <dbReference type="ARBA" id="ARBA00023125"/>
    </source>
</evidence>
<evidence type="ECO:0000256" key="4">
    <source>
        <dbReference type="PROSITE-ProRule" id="PRU00335"/>
    </source>
</evidence>